<name>A0ABW4DN84_9LACO</name>
<evidence type="ECO:0000256" key="1">
    <source>
        <dbReference type="ARBA" id="ARBA00010562"/>
    </source>
</evidence>
<dbReference type="RefSeq" id="WP_164506606.1">
    <property type="nucleotide sequence ID" value="NZ_JBHTOF010000021.1"/>
</dbReference>
<dbReference type="InterPro" id="IPR007337">
    <property type="entry name" value="RelB/DinJ"/>
</dbReference>
<reference evidence="4" key="1">
    <citation type="journal article" date="2019" name="Int. J. Syst. Evol. Microbiol.">
        <title>The Global Catalogue of Microorganisms (GCM) 10K type strain sequencing project: providing services to taxonomists for standard genome sequencing and annotation.</title>
        <authorList>
            <consortium name="The Broad Institute Genomics Platform"/>
            <consortium name="The Broad Institute Genome Sequencing Center for Infectious Disease"/>
            <person name="Wu L."/>
            <person name="Ma J."/>
        </authorList>
    </citation>
    <scope>NUCLEOTIDE SEQUENCE [LARGE SCALE GENOMIC DNA]</scope>
    <source>
        <strain evidence="4">CCM 8951</strain>
    </source>
</reference>
<evidence type="ECO:0000256" key="2">
    <source>
        <dbReference type="ARBA" id="ARBA00022649"/>
    </source>
</evidence>
<dbReference type="Gene3D" id="1.10.1220.10">
    <property type="entry name" value="Met repressor-like"/>
    <property type="match status" value="1"/>
</dbReference>
<comment type="similarity">
    <text evidence="1">Belongs to the RelB/DinJ antitoxin family.</text>
</comment>
<dbReference type="PANTHER" id="PTHR38781">
    <property type="entry name" value="ANTITOXIN DINJ-RELATED"/>
    <property type="match status" value="1"/>
</dbReference>
<gene>
    <name evidence="3" type="ORF">ACFQ4L_02560</name>
</gene>
<dbReference type="Pfam" id="PF04221">
    <property type="entry name" value="RelB"/>
    <property type="match status" value="1"/>
</dbReference>
<organism evidence="3 4">
    <name type="scientific">Lapidilactobacillus mulanensis</name>
    <dbReference type="NCBI Taxonomy" id="2485999"/>
    <lineage>
        <taxon>Bacteria</taxon>
        <taxon>Bacillati</taxon>
        <taxon>Bacillota</taxon>
        <taxon>Bacilli</taxon>
        <taxon>Lactobacillales</taxon>
        <taxon>Lactobacillaceae</taxon>
        <taxon>Lapidilactobacillus</taxon>
    </lineage>
</organism>
<sequence>MIEKTTKKTDAKIYVRVDSKVKQEANEIFQAMGMDLSSAITIFLKQTIAEKGLPFRPATRKSLMEQAVEEIKAGKTETFDTVDEWWEKLNDDDEG</sequence>
<keyword evidence="4" id="KW-1185">Reference proteome</keyword>
<evidence type="ECO:0000313" key="4">
    <source>
        <dbReference type="Proteomes" id="UP001597244"/>
    </source>
</evidence>
<protein>
    <submittedName>
        <fullName evidence="3">Type II toxin-antitoxin system RelB/DinJ family antitoxin</fullName>
    </submittedName>
</protein>
<accession>A0ABW4DN84</accession>
<dbReference type="PIRSF" id="PIRSF003108">
    <property type="entry name" value="DinJ"/>
    <property type="match status" value="1"/>
</dbReference>
<dbReference type="InterPro" id="IPR013321">
    <property type="entry name" value="Arc_rbn_hlx_hlx"/>
</dbReference>
<dbReference type="PANTHER" id="PTHR38781:SF1">
    <property type="entry name" value="ANTITOXIN DINJ-RELATED"/>
    <property type="match status" value="1"/>
</dbReference>
<dbReference type="NCBIfam" id="TIGR02384">
    <property type="entry name" value="RelB_DinJ"/>
    <property type="match status" value="1"/>
</dbReference>
<dbReference type="Proteomes" id="UP001597244">
    <property type="component" value="Unassembled WGS sequence"/>
</dbReference>
<comment type="caution">
    <text evidence="3">The sequence shown here is derived from an EMBL/GenBank/DDBJ whole genome shotgun (WGS) entry which is preliminary data.</text>
</comment>
<proteinExistence type="inferred from homology"/>
<dbReference type="EMBL" id="JBHTOF010000021">
    <property type="protein sequence ID" value="MFD1464974.1"/>
    <property type="molecule type" value="Genomic_DNA"/>
</dbReference>
<dbReference type="InterPro" id="IPR026262">
    <property type="entry name" value="DinJ"/>
</dbReference>
<keyword evidence="2" id="KW-1277">Toxin-antitoxin system</keyword>
<evidence type="ECO:0000313" key="3">
    <source>
        <dbReference type="EMBL" id="MFD1464974.1"/>
    </source>
</evidence>